<dbReference type="OrthoDB" id="2044686at2"/>
<evidence type="ECO:0000313" key="2">
    <source>
        <dbReference type="EMBL" id="AFA49242.1"/>
    </source>
</evidence>
<dbReference type="Proteomes" id="UP000007177">
    <property type="component" value="Chromosome"/>
</dbReference>
<dbReference type="InterPro" id="IPR016181">
    <property type="entry name" value="Acyl_CoA_acyltransferase"/>
</dbReference>
<proteinExistence type="predicted"/>
<accession>H6LDS8</accession>
<dbReference type="SUPFAM" id="SSF55729">
    <property type="entry name" value="Acyl-CoA N-acyltransferases (Nat)"/>
    <property type="match status" value="1"/>
</dbReference>
<dbReference type="Gene3D" id="3.40.630.30">
    <property type="match status" value="1"/>
</dbReference>
<dbReference type="GO" id="GO:0016747">
    <property type="term" value="F:acyltransferase activity, transferring groups other than amino-acyl groups"/>
    <property type="evidence" value="ECO:0007669"/>
    <property type="project" value="InterPro"/>
</dbReference>
<feature type="domain" description="N-acetyltransferase" evidence="1">
    <location>
        <begin position="9"/>
        <end position="166"/>
    </location>
</feature>
<dbReference type="RefSeq" id="WP_014356842.1">
    <property type="nucleotide sequence ID" value="NC_016894.1"/>
</dbReference>
<dbReference type="KEGG" id="awo:Awo_c24850"/>
<dbReference type="InterPro" id="IPR000182">
    <property type="entry name" value="GNAT_dom"/>
</dbReference>
<keyword evidence="2" id="KW-0808">Transferase</keyword>
<dbReference type="eggNOG" id="COG1670">
    <property type="taxonomic scope" value="Bacteria"/>
</dbReference>
<keyword evidence="2" id="KW-0012">Acyltransferase</keyword>
<dbReference type="EC" id="2.3.1.-" evidence="2"/>
<dbReference type="HOGENOM" id="CLU_134281_0_0_9"/>
<dbReference type="EMBL" id="CP002987">
    <property type="protein sequence ID" value="AFA49242.1"/>
    <property type="molecule type" value="Genomic_DNA"/>
</dbReference>
<sequence>MKNLLIDELSLTEAQLDDYDFFYGIKCEKNSNYWAGFREKPNYLRLKEWYSNVLTYKKKEILIIRYKQLSVGYLSFKIRNNLCDDFSINISEKYVGKGIGTFALHKMDLFLNDYYPDCNAFISYIRYDNIISKKLHVRNGFELDGEYEDKYLESDNKVIRLEKWVKTLKKEL</sequence>
<name>H6LDS8_ACEWD</name>
<protein>
    <submittedName>
        <fullName evidence="2">Acetyltransferase GNAT family</fullName>
        <ecNumber evidence="2">2.3.1.-</ecNumber>
    </submittedName>
</protein>
<evidence type="ECO:0000259" key="1">
    <source>
        <dbReference type="PROSITE" id="PS51186"/>
    </source>
</evidence>
<dbReference type="STRING" id="931626.Awo_c24850"/>
<organism evidence="2 3">
    <name type="scientific">Acetobacterium woodii (strain ATCC 29683 / DSM 1030 / JCM 2381 / KCTC 1655 / WB1)</name>
    <dbReference type="NCBI Taxonomy" id="931626"/>
    <lineage>
        <taxon>Bacteria</taxon>
        <taxon>Bacillati</taxon>
        <taxon>Bacillota</taxon>
        <taxon>Clostridia</taxon>
        <taxon>Eubacteriales</taxon>
        <taxon>Eubacteriaceae</taxon>
        <taxon>Acetobacterium</taxon>
    </lineage>
</organism>
<reference evidence="2 3" key="2">
    <citation type="journal article" date="2012" name="PLoS ONE">
        <title>An ancient pathway combining carbon dioxide fixation with the generation and utilization of a sodium ion gradient for ATP synthesis.</title>
        <authorList>
            <person name="Poehlein A."/>
            <person name="Schmidt S."/>
            <person name="Kaster A.K."/>
            <person name="Goenrich M."/>
            <person name="Vollmers J."/>
            <person name="Thurmer A."/>
            <person name="Bertsch J."/>
            <person name="Schuchmann K."/>
            <person name="Voigt B."/>
            <person name="Hecker M."/>
            <person name="Daniel R."/>
            <person name="Thauer R.K."/>
            <person name="Gottschalk G."/>
            <person name="Muller V."/>
        </authorList>
    </citation>
    <scope>NUCLEOTIDE SEQUENCE [LARGE SCALE GENOMIC DNA]</scope>
    <source>
        <strain evidence="3">ATCC 29683 / DSM 1030 / JCM 2381 / KCTC 1655 / WB1</strain>
    </source>
</reference>
<keyword evidence="3" id="KW-1185">Reference proteome</keyword>
<dbReference type="PROSITE" id="PS51186">
    <property type="entry name" value="GNAT"/>
    <property type="match status" value="1"/>
</dbReference>
<dbReference type="AlphaFoldDB" id="H6LDS8"/>
<reference evidence="3" key="1">
    <citation type="submission" date="2011-07" db="EMBL/GenBank/DDBJ databases">
        <title>Complete genome sequence of Acetobacterium woodii.</title>
        <authorList>
            <person name="Poehlein A."/>
            <person name="Schmidt S."/>
            <person name="Kaster A.-K."/>
            <person name="Goenrich M."/>
            <person name="Vollmers J."/>
            <person name="Thuermer A."/>
            <person name="Gottschalk G."/>
            <person name="Thauer R.K."/>
            <person name="Daniel R."/>
            <person name="Mueller V."/>
        </authorList>
    </citation>
    <scope>NUCLEOTIDE SEQUENCE [LARGE SCALE GENOMIC DNA]</scope>
    <source>
        <strain evidence="3">ATCC 29683 / DSM 1030 / JCM 2381 / KCTC 1655 / WB1</strain>
    </source>
</reference>
<evidence type="ECO:0000313" key="3">
    <source>
        <dbReference type="Proteomes" id="UP000007177"/>
    </source>
</evidence>
<gene>
    <name evidence="2" type="ordered locus">Awo_c24850</name>
</gene>